<accession>L8GGR6</accession>
<evidence type="ECO:0000259" key="2">
    <source>
        <dbReference type="PROSITE" id="PS50003"/>
    </source>
</evidence>
<dbReference type="RefSeq" id="XP_004334165.1">
    <property type="nucleotide sequence ID" value="XM_004334117.1"/>
</dbReference>
<dbReference type="SMART" id="SM00454">
    <property type="entry name" value="SAM"/>
    <property type="match status" value="1"/>
</dbReference>
<dbReference type="SUPFAM" id="SSF50729">
    <property type="entry name" value="PH domain-like"/>
    <property type="match status" value="1"/>
</dbReference>
<dbReference type="SMART" id="SM00233">
    <property type="entry name" value="PH"/>
    <property type="match status" value="1"/>
</dbReference>
<feature type="domain" description="PB1" evidence="4">
    <location>
        <begin position="253"/>
        <end position="329"/>
    </location>
</feature>
<protein>
    <submittedName>
        <fullName evidence="5">SAM domain (Sterile alpha motif) domain containing protein</fullName>
    </submittedName>
</protein>
<dbReference type="SMART" id="SM00666">
    <property type="entry name" value="PB1"/>
    <property type="match status" value="1"/>
</dbReference>
<feature type="domain" description="SAM" evidence="3">
    <location>
        <begin position="161"/>
        <end position="224"/>
    </location>
</feature>
<dbReference type="InterPro" id="IPR013761">
    <property type="entry name" value="SAM/pointed_sf"/>
</dbReference>
<evidence type="ECO:0000259" key="4">
    <source>
        <dbReference type="PROSITE" id="PS51745"/>
    </source>
</evidence>
<dbReference type="PROSITE" id="PS51745">
    <property type="entry name" value="PB1"/>
    <property type="match status" value="1"/>
</dbReference>
<sequence length="334" mass="38393">MSAFPKRGSRSQSKLPAMPEFSDSDDEGPPSEGHNSGEYKVFGCQEGFLTTQGEESTNKWIRGWIKLEDNTMLYYPSQTAREPTMMVTLCRESEVRTGRKVKDLMIPYDLSRVFVVKDSTNEMIVFVADSEAEKRVWLAEVGRTITSLIDPYLKKKHPRSWSVYEVSLWLEMIGFGAYKSEFDENRITGKLLLSLTKLDLKALSISKLGHRLRFLKYLDHLRANLDTFDDASLYDDTLSSVDSAISIGQMEPELLVKCLYNKETRCVRIREGSSYKDLQKQLEKEFKFVPVIKYKDPEGDKVSMKKQGDFEYALSLINGNALRLYIAKKHKRVK</sequence>
<feature type="region of interest" description="Disordered" evidence="1">
    <location>
        <begin position="1"/>
        <end position="37"/>
    </location>
</feature>
<dbReference type="Gene3D" id="3.10.20.90">
    <property type="entry name" value="Phosphatidylinositol 3-kinase Catalytic Subunit, Chain A, domain 1"/>
    <property type="match status" value="1"/>
</dbReference>
<organism evidence="5 6">
    <name type="scientific">Acanthamoeba castellanii (strain ATCC 30010 / Neff)</name>
    <dbReference type="NCBI Taxonomy" id="1257118"/>
    <lineage>
        <taxon>Eukaryota</taxon>
        <taxon>Amoebozoa</taxon>
        <taxon>Discosea</taxon>
        <taxon>Longamoebia</taxon>
        <taxon>Centramoebida</taxon>
        <taxon>Acanthamoebidae</taxon>
        <taxon>Acanthamoeba</taxon>
    </lineage>
</organism>
<dbReference type="PROSITE" id="PS50105">
    <property type="entry name" value="SAM_DOMAIN"/>
    <property type="match status" value="1"/>
</dbReference>
<proteinExistence type="predicted"/>
<dbReference type="Pfam" id="PF00564">
    <property type="entry name" value="PB1"/>
    <property type="match status" value="1"/>
</dbReference>
<dbReference type="InterPro" id="IPR001660">
    <property type="entry name" value="SAM"/>
</dbReference>
<dbReference type="SUPFAM" id="SSF54277">
    <property type="entry name" value="CAD &amp; PB1 domains"/>
    <property type="match status" value="1"/>
</dbReference>
<dbReference type="STRING" id="1257118.L8GGR6"/>
<dbReference type="AlphaFoldDB" id="L8GGR6"/>
<dbReference type="Pfam" id="PF00169">
    <property type="entry name" value="PH"/>
    <property type="match status" value="1"/>
</dbReference>
<dbReference type="CDD" id="cd00821">
    <property type="entry name" value="PH"/>
    <property type="match status" value="1"/>
</dbReference>
<evidence type="ECO:0000313" key="6">
    <source>
        <dbReference type="Proteomes" id="UP000011083"/>
    </source>
</evidence>
<dbReference type="Proteomes" id="UP000011083">
    <property type="component" value="Unassembled WGS sequence"/>
</dbReference>
<name>L8GGR6_ACACF</name>
<dbReference type="GeneID" id="14912653"/>
<dbReference type="KEGG" id="acan:ACA1_140580"/>
<dbReference type="SUPFAM" id="SSF47769">
    <property type="entry name" value="SAM/Pointed domain"/>
    <property type="match status" value="1"/>
</dbReference>
<dbReference type="EMBL" id="KB008128">
    <property type="protein sequence ID" value="ELR12152.1"/>
    <property type="molecule type" value="Genomic_DNA"/>
</dbReference>
<feature type="domain" description="PH" evidence="2">
    <location>
        <begin position="42"/>
        <end position="146"/>
    </location>
</feature>
<dbReference type="InterPro" id="IPR011993">
    <property type="entry name" value="PH-like_dom_sf"/>
</dbReference>
<evidence type="ECO:0000256" key="1">
    <source>
        <dbReference type="SAM" id="MobiDB-lite"/>
    </source>
</evidence>
<dbReference type="InterPro" id="IPR053793">
    <property type="entry name" value="PB1-like"/>
</dbReference>
<dbReference type="Gene3D" id="2.30.29.30">
    <property type="entry name" value="Pleckstrin-homology domain (PH domain)/Phosphotyrosine-binding domain (PTB)"/>
    <property type="match status" value="1"/>
</dbReference>
<gene>
    <name evidence="5" type="ORF">ACA1_140580</name>
</gene>
<evidence type="ECO:0000313" key="5">
    <source>
        <dbReference type="EMBL" id="ELR12152.1"/>
    </source>
</evidence>
<dbReference type="InterPro" id="IPR001849">
    <property type="entry name" value="PH_domain"/>
</dbReference>
<dbReference type="Gene3D" id="1.10.150.50">
    <property type="entry name" value="Transcription Factor, Ets-1"/>
    <property type="match status" value="1"/>
</dbReference>
<evidence type="ECO:0000259" key="3">
    <source>
        <dbReference type="PROSITE" id="PS50105"/>
    </source>
</evidence>
<dbReference type="OrthoDB" id="196165at2759"/>
<dbReference type="Pfam" id="PF00536">
    <property type="entry name" value="SAM_1"/>
    <property type="match status" value="1"/>
</dbReference>
<dbReference type="CDD" id="cd05992">
    <property type="entry name" value="PB1"/>
    <property type="match status" value="1"/>
</dbReference>
<dbReference type="PROSITE" id="PS50003">
    <property type="entry name" value="PH_DOMAIN"/>
    <property type="match status" value="1"/>
</dbReference>
<keyword evidence="6" id="KW-1185">Reference proteome</keyword>
<reference evidence="5 6" key="1">
    <citation type="journal article" date="2013" name="Genome Biol.">
        <title>Genome of Acanthamoeba castellanii highlights extensive lateral gene transfer and early evolution of tyrosine kinase signaling.</title>
        <authorList>
            <person name="Clarke M."/>
            <person name="Lohan A.J."/>
            <person name="Liu B."/>
            <person name="Lagkouvardos I."/>
            <person name="Roy S."/>
            <person name="Zafar N."/>
            <person name="Bertelli C."/>
            <person name="Schilde C."/>
            <person name="Kianianmomeni A."/>
            <person name="Burglin T.R."/>
            <person name="Frech C."/>
            <person name="Turcotte B."/>
            <person name="Kopec K.O."/>
            <person name="Synnott J.M."/>
            <person name="Choo C."/>
            <person name="Paponov I."/>
            <person name="Finkler A."/>
            <person name="Soon Heng Tan C."/>
            <person name="Hutchins A.P."/>
            <person name="Weinmeier T."/>
            <person name="Rattei T."/>
            <person name="Chu J.S."/>
            <person name="Gimenez G."/>
            <person name="Irimia M."/>
            <person name="Rigden D.J."/>
            <person name="Fitzpatrick D.A."/>
            <person name="Lorenzo-Morales J."/>
            <person name="Bateman A."/>
            <person name="Chiu C.H."/>
            <person name="Tang P."/>
            <person name="Hegemann P."/>
            <person name="Fromm H."/>
            <person name="Raoult D."/>
            <person name="Greub G."/>
            <person name="Miranda-Saavedra D."/>
            <person name="Chen N."/>
            <person name="Nash P."/>
            <person name="Ginger M.L."/>
            <person name="Horn M."/>
            <person name="Schaap P."/>
            <person name="Caler L."/>
            <person name="Loftus B."/>
        </authorList>
    </citation>
    <scope>NUCLEOTIDE SEQUENCE [LARGE SCALE GENOMIC DNA]</scope>
    <source>
        <strain evidence="5 6">Neff</strain>
    </source>
</reference>
<dbReference type="VEuPathDB" id="AmoebaDB:ACA1_140580"/>
<dbReference type="InterPro" id="IPR000270">
    <property type="entry name" value="PB1_dom"/>
</dbReference>